<sequence length="90" mass="10058">MFYGEGREKGVESNLCRAKIWKIDNPGIEWDRGDGSGQQIGTDRKINLLIGTWDAEGDVVDKEAKGRTVRDHGGFVGFDGCSERDRKDNK</sequence>
<gene>
    <name evidence="1" type="ORF">L3Y34_002717</name>
</gene>
<accession>A0AAE9DGP9</accession>
<evidence type="ECO:0000313" key="2">
    <source>
        <dbReference type="Proteomes" id="UP000827892"/>
    </source>
</evidence>
<proteinExistence type="predicted"/>
<organism evidence="1 2">
    <name type="scientific">Caenorhabditis briggsae</name>
    <dbReference type="NCBI Taxonomy" id="6238"/>
    <lineage>
        <taxon>Eukaryota</taxon>
        <taxon>Metazoa</taxon>
        <taxon>Ecdysozoa</taxon>
        <taxon>Nematoda</taxon>
        <taxon>Chromadorea</taxon>
        <taxon>Rhabditida</taxon>
        <taxon>Rhabditina</taxon>
        <taxon>Rhabditomorpha</taxon>
        <taxon>Rhabditoidea</taxon>
        <taxon>Rhabditidae</taxon>
        <taxon>Peloderinae</taxon>
        <taxon>Caenorhabditis</taxon>
    </lineage>
</organism>
<dbReference type="EMBL" id="CP090893">
    <property type="protein sequence ID" value="ULU03336.1"/>
    <property type="molecule type" value="Genomic_DNA"/>
</dbReference>
<dbReference type="AlphaFoldDB" id="A0AAE9DGP9"/>
<reference evidence="1 2" key="1">
    <citation type="submission" date="2022-05" db="EMBL/GenBank/DDBJ databases">
        <title>Chromosome-level reference genomes for two strains of Caenorhabditis briggsae: an improved platform for comparative genomics.</title>
        <authorList>
            <person name="Stevens L."/>
            <person name="Andersen E.C."/>
        </authorList>
    </citation>
    <scope>NUCLEOTIDE SEQUENCE [LARGE SCALE GENOMIC DNA]</scope>
    <source>
        <strain evidence="1">QX1410_ONT</strain>
        <tissue evidence="1">Whole-organism</tissue>
    </source>
</reference>
<dbReference type="Proteomes" id="UP000827892">
    <property type="component" value="Chromosome III"/>
</dbReference>
<evidence type="ECO:0000313" key="1">
    <source>
        <dbReference type="EMBL" id="ULU03336.1"/>
    </source>
</evidence>
<protein>
    <submittedName>
        <fullName evidence="1">Uncharacterized protein</fullName>
    </submittedName>
</protein>
<name>A0AAE9DGP9_CAEBR</name>